<accession>A0A0T9U6P5</accession>
<evidence type="ECO:0000313" key="11">
    <source>
        <dbReference type="EMBL" id="CNL22628.1"/>
    </source>
</evidence>
<evidence type="ECO:0000259" key="10">
    <source>
        <dbReference type="Pfam" id="PF02492"/>
    </source>
</evidence>
<dbReference type="GO" id="GO:0003924">
    <property type="term" value="F:GTPase activity"/>
    <property type="evidence" value="ECO:0007669"/>
    <property type="project" value="InterPro"/>
</dbReference>
<keyword evidence="3" id="KW-0479">Metal-binding</keyword>
<evidence type="ECO:0000256" key="3">
    <source>
        <dbReference type="ARBA" id="ARBA00022723"/>
    </source>
</evidence>
<evidence type="ECO:0000256" key="1">
    <source>
        <dbReference type="ARBA" id="ARBA00006211"/>
    </source>
</evidence>
<feature type="compositionally biased region" description="Basic and acidic residues" evidence="9">
    <location>
        <begin position="33"/>
        <end position="61"/>
    </location>
</feature>
<dbReference type="InterPro" id="IPR003495">
    <property type="entry name" value="CobW/HypB/UreG_nucleotide-bd"/>
</dbReference>
<keyword evidence="5" id="KW-0378">Hydrolase</keyword>
<dbReference type="RefSeq" id="WP_050126031.1">
    <property type="nucleotide sequence ID" value="NZ_CQEM01000009.1"/>
</dbReference>
<dbReference type="InterPro" id="IPR027417">
    <property type="entry name" value="P-loop_NTPase"/>
</dbReference>
<dbReference type="AlphaFoldDB" id="A0A0T9U6P5"/>
<feature type="domain" description="CobW/HypB/UreG nucleotide-binding" evidence="10">
    <location>
        <begin position="197"/>
        <end position="356"/>
    </location>
</feature>
<dbReference type="PANTHER" id="PTHR30134">
    <property type="entry name" value="HYDROGENASE PROTEIN ASSEMBLY PROTEIN, NICKEL CHAPERONE"/>
    <property type="match status" value="1"/>
</dbReference>
<protein>
    <recommendedName>
        <fullName evidence="8">Hydrogenase maturation factor HypB</fullName>
    </recommendedName>
</protein>
<keyword evidence="6" id="KW-0862">Zinc</keyword>
<sequence>MCTTCGCASGERKIEGDDSHHDHHDHHHHHDNGHHDHHGDHHDHHHHHDDGHHHDHHDQHGSDAQTANIQHKHKYVAKGTQPVIVHHHYYYYQGDYCHQGDVHHHYHGKAPEHEKAPAPLMVSEPDDTDAPAADAFTPQVHADQQGLHYGQGEAGSHAPGMGQRRLLQIEQDVLSKNNQLASHNREHFVEQHILALNLVSSPGSGKTTLLTTTLQRLAGQVPCAVIEGDQQTTHDAERIRATGVPAIQVNTGKGCHLDAQMVHDAAHRLGLNNDSLLFIENVGNLVCPASFDLGERHKVAVLSVTEGEDKPLKYPHMFAASTLMIINKIDLLPYLDFNIEQCIAYARQVNPDIQVIALSASSGEGMDLWLEWLEAQRCV</sequence>
<comment type="similarity">
    <text evidence="1">Belongs to the SIMIBI class G3E GTPase family. HypB/HupM subfamily.</text>
</comment>
<name>A0A0T9U6P5_YERAE</name>
<evidence type="ECO:0000313" key="12">
    <source>
        <dbReference type="Proteomes" id="UP000040088"/>
    </source>
</evidence>
<evidence type="ECO:0000256" key="9">
    <source>
        <dbReference type="SAM" id="MobiDB-lite"/>
    </source>
</evidence>
<gene>
    <name evidence="11" type="primary">hypB</name>
    <name evidence="11" type="ORF">ERS008460_02259</name>
</gene>
<keyword evidence="7" id="KW-0342">GTP-binding</keyword>
<dbReference type="NCBIfam" id="TIGR00073">
    <property type="entry name" value="hypB"/>
    <property type="match status" value="1"/>
</dbReference>
<dbReference type="EMBL" id="CQEM01000009">
    <property type="protein sequence ID" value="CNL22628.1"/>
    <property type="molecule type" value="Genomic_DNA"/>
</dbReference>
<organism evidence="11 12">
    <name type="scientific">Yersinia aleksiciae</name>
    <dbReference type="NCBI Taxonomy" id="263819"/>
    <lineage>
        <taxon>Bacteria</taxon>
        <taxon>Pseudomonadati</taxon>
        <taxon>Pseudomonadota</taxon>
        <taxon>Gammaproteobacteria</taxon>
        <taxon>Enterobacterales</taxon>
        <taxon>Yersiniaceae</taxon>
        <taxon>Yersinia</taxon>
    </lineage>
</organism>
<evidence type="ECO:0000256" key="8">
    <source>
        <dbReference type="ARBA" id="ARBA00035238"/>
    </source>
</evidence>
<dbReference type="GO" id="GO:0016151">
    <property type="term" value="F:nickel cation binding"/>
    <property type="evidence" value="ECO:0007669"/>
    <property type="project" value="InterPro"/>
</dbReference>
<evidence type="ECO:0000256" key="4">
    <source>
        <dbReference type="ARBA" id="ARBA00022741"/>
    </source>
</evidence>
<evidence type="ECO:0000256" key="2">
    <source>
        <dbReference type="ARBA" id="ARBA00022596"/>
    </source>
</evidence>
<dbReference type="Pfam" id="PF02492">
    <property type="entry name" value="cobW"/>
    <property type="match status" value="1"/>
</dbReference>
<dbReference type="PANTHER" id="PTHR30134:SF2">
    <property type="entry name" value="HYDROGENASE MATURATION FACTOR HYPB"/>
    <property type="match status" value="1"/>
</dbReference>
<proteinExistence type="inferred from homology"/>
<dbReference type="InterPro" id="IPR004392">
    <property type="entry name" value="Hyd_mat_HypB"/>
</dbReference>
<evidence type="ECO:0000256" key="6">
    <source>
        <dbReference type="ARBA" id="ARBA00022833"/>
    </source>
</evidence>
<dbReference type="GO" id="GO:0005525">
    <property type="term" value="F:GTP binding"/>
    <property type="evidence" value="ECO:0007669"/>
    <property type="project" value="UniProtKB-KW"/>
</dbReference>
<evidence type="ECO:0000256" key="7">
    <source>
        <dbReference type="ARBA" id="ARBA00023134"/>
    </source>
</evidence>
<feature type="region of interest" description="Disordered" evidence="9">
    <location>
        <begin position="16"/>
        <end position="70"/>
    </location>
</feature>
<keyword evidence="2" id="KW-0533">Nickel</keyword>
<reference evidence="12" key="1">
    <citation type="submission" date="2015-03" db="EMBL/GenBank/DDBJ databases">
        <authorList>
            <consortium name="Pathogen Informatics"/>
        </authorList>
    </citation>
    <scope>NUCLEOTIDE SEQUENCE [LARGE SCALE GENOMIC DNA]</scope>
    <source>
        <strain evidence="12">IP27925</strain>
    </source>
</reference>
<dbReference type="Proteomes" id="UP000040088">
    <property type="component" value="Unassembled WGS sequence"/>
</dbReference>
<dbReference type="CDD" id="cd05390">
    <property type="entry name" value="HypB"/>
    <property type="match status" value="1"/>
</dbReference>
<keyword evidence="4" id="KW-0547">Nucleotide-binding</keyword>
<dbReference type="GO" id="GO:0008270">
    <property type="term" value="F:zinc ion binding"/>
    <property type="evidence" value="ECO:0007669"/>
    <property type="project" value="TreeGrafter"/>
</dbReference>
<dbReference type="NCBIfam" id="NF007775">
    <property type="entry name" value="PRK10463.1"/>
    <property type="match status" value="1"/>
</dbReference>
<dbReference type="Gene3D" id="3.40.50.300">
    <property type="entry name" value="P-loop containing nucleotide triphosphate hydrolases"/>
    <property type="match status" value="1"/>
</dbReference>
<evidence type="ECO:0000256" key="5">
    <source>
        <dbReference type="ARBA" id="ARBA00022801"/>
    </source>
</evidence>
<dbReference type="GO" id="GO:0051604">
    <property type="term" value="P:protein maturation"/>
    <property type="evidence" value="ECO:0007669"/>
    <property type="project" value="InterPro"/>
</dbReference>
<dbReference type="SUPFAM" id="SSF52540">
    <property type="entry name" value="P-loop containing nucleoside triphosphate hydrolases"/>
    <property type="match status" value="1"/>
</dbReference>
<feature type="compositionally biased region" description="Basic residues" evidence="9">
    <location>
        <begin position="23"/>
        <end position="32"/>
    </location>
</feature>
<dbReference type="STRING" id="28152.CH54_3226"/>